<evidence type="ECO:0000313" key="2">
    <source>
        <dbReference type="Proteomes" id="UP000265520"/>
    </source>
</evidence>
<dbReference type="AlphaFoldDB" id="A0A392PY58"/>
<accession>A0A392PY58</accession>
<feature type="non-terminal residue" evidence="1">
    <location>
        <position position="59"/>
    </location>
</feature>
<name>A0A392PY58_9FABA</name>
<reference evidence="1 2" key="1">
    <citation type="journal article" date="2018" name="Front. Plant Sci.">
        <title>Red Clover (Trifolium pratense) and Zigzag Clover (T. medium) - A Picture of Genomic Similarities and Differences.</title>
        <authorList>
            <person name="Dluhosova J."/>
            <person name="Istvanek J."/>
            <person name="Nedelnik J."/>
            <person name="Repkova J."/>
        </authorList>
    </citation>
    <scope>NUCLEOTIDE SEQUENCE [LARGE SCALE GENOMIC DNA]</scope>
    <source>
        <strain evidence="2">cv. 10/8</strain>
        <tissue evidence="1">Leaf</tissue>
    </source>
</reference>
<dbReference type="EMBL" id="LXQA010100028">
    <property type="protein sequence ID" value="MCI16246.1"/>
    <property type="molecule type" value="Genomic_DNA"/>
</dbReference>
<evidence type="ECO:0000313" key="1">
    <source>
        <dbReference type="EMBL" id="MCI16246.1"/>
    </source>
</evidence>
<keyword evidence="2" id="KW-1185">Reference proteome</keyword>
<proteinExistence type="predicted"/>
<dbReference type="Proteomes" id="UP000265520">
    <property type="component" value="Unassembled WGS sequence"/>
</dbReference>
<sequence length="59" mass="6666">MWVGGVLGSGLRLPVRRYRRRFHYGVTMLGMGMTLTLDDLLDALSMPKEVLSGFCLQYS</sequence>
<organism evidence="1 2">
    <name type="scientific">Trifolium medium</name>
    <dbReference type="NCBI Taxonomy" id="97028"/>
    <lineage>
        <taxon>Eukaryota</taxon>
        <taxon>Viridiplantae</taxon>
        <taxon>Streptophyta</taxon>
        <taxon>Embryophyta</taxon>
        <taxon>Tracheophyta</taxon>
        <taxon>Spermatophyta</taxon>
        <taxon>Magnoliopsida</taxon>
        <taxon>eudicotyledons</taxon>
        <taxon>Gunneridae</taxon>
        <taxon>Pentapetalae</taxon>
        <taxon>rosids</taxon>
        <taxon>fabids</taxon>
        <taxon>Fabales</taxon>
        <taxon>Fabaceae</taxon>
        <taxon>Papilionoideae</taxon>
        <taxon>50 kb inversion clade</taxon>
        <taxon>NPAAA clade</taxon>
        <taxon>Hologalegina</taxon>
        <taxon>IRL clade</taxon>
        <taxon>Trifolieae</taxon>
        <taxon>Trifolium</taxon>
    </lineage>
</organism>
<comment type="caution">
    <text evidence="1">The sequence shown here is derived from an EMBL/GenBank/DDBJ whole genome shotgun (WGS) entry which is preliminary data.</text>
</comment>
<protein>
    <submittedName>
        <fullName evidence="1">Putative sodium/metabolite cotransporter BASS1 chloroplastic-like</fullName>
    </submittedName>
</protein>